<evidence type="ECO:0000313" key="1">
    <source>
        <dbReference type="EMBL" id="TDZ35862.1"/>
    </source>
</evidence>
<gene>
    <name evidence="1" type="ORF">CTRI78_v011422</name>
</gene>
<dbReference type="InterPro" id="IPR036875">
    <property type="entry name" value="Znf_CCHC_sf"/>
</dbReference>
<evidence type="ECO:0000313" key="2">
    <source>
        <dbReference type="Proteomes" id="UP000295703"/>
    </source>
</evidence>
<sequence length="73" mass="8171">MPEKKSESEKTEQSSGREVVQNVTLDANQCKRCQSRNHTTKNCNVPSSYECIKCCGTHYASGCPNVHTTKYSQ</sequence>
<accession>A0A4R8QB00</accession>
<comment type="caution">
    <text evidence="1">The sequence shown here is derived from an EMBL/GenBank/DDBJ whole genome shotgun (WGS) entry which is preliminary data.</text>
</comment>
<dbReference type="AlphaFoldDB" id="A0A4R8QB00"/>
<dbReference type="EMBL" id="RYZW01000292">
    <property type="protein sequence ID" value="TDZ35862.1"/>
    <property type="molecule type" value="Genomic_DNA"/>
</dbReference>
<dbReference type="SUPFAM" id="SSF57756">
    <property type="entry name" value="Retrovirus zinc finger-like domains"/>
    <property type="match status" value="1"/>
</dbReference>
<name>A0A4R8QB00_COLTR</name>
<dbReference type="GO" id="GO:0008270">
    <property type="term" value="F:zinc ion binding"/>
    <property type="evidence" value="ECO:0007669"/>
    <property type="project" value="InterPro"/>
</dbReference>
<dbReference type="Proteomes" id="UP000295703">
    <property type="component" value="Unassembled WGS sequence"/>
</dbReference>
<organism evidence="1 2">
    <name type="scientific">Colletotrichum trifolii</name>
    <dbReference type="NCBI Taxonomy" id="5466"/>
    <lineage>
        <taxon>Eukaryota</taxon>
        <taxon>Fungi</taxon>
        <taxon>Dikarya</taxon>
        <taxon>Ascomycota</taxon>
        <taxon>Pezizomycotina</taxon>
        <taxon>Sordariomycetes</taxon>
        <taxon>Hypocreomycetidae</taxon>
        <taxon>Glomerellales</taxon>
        <taxon>Glomerellaceae</taxon>
        <taxon>Colletotrichum</taxon>
        <taxon>Colletotrichum orbiculare species complex</taxon>
    </lineage>
</organism>
<reference evidence="1 2" key="1">
    <citation type="submission" date="2018-12" db="EMBL/GenBank/DDBJ databases">
        <title>Genome sequence and assembly of Colletotrichum trifolii.</title>
        <authorList>
            <person name="Gan P."/>
            <person name="Shirasu K."/>
        </authorList>
    </citation>
    <scope>NUCLEOTIDE SEQUENCE [LARGE SCALE GENOMIC DNA]</scope>
    <source>
        <strain evidence="1 2">543-2</strain>
    </source>
</reference>
<protein>
    <submittedName>
        <fullName evidence="1">Uncharacterized protein</fullName>
    </submittedName>
</protein>
<dbReference type="GO" id="GO:0003676">
    <property type="term" value="F:nucleic acid binding"/>
    <property type="evidence" value="ECO:0007669"/>
    <property type="project" value="InterPro"/>
</dbReference>
<keyword evidence="2" id="KW-1185">Reference proteome</keyword>
<proteinExistence type="predicted"/>